<dbReference type="InterPro" id="IPR001841">
    <property type="entry name" value="Znf_RING"/>
</dbReference>
<dbReference type="STRING" id="29730.A0A0D2SKE6"/>
<accession>A0A0D2SKE6</accession>
<dbReference type="Pfam" id="PF04564">
    <property type="entry name" value="U-box"/>
    <property type="match status" value="1"/>
</dbReference>
<name>A0A0D2SKE6_GOSRA</name>
<dbReference type="PANTHER" id="PTHR45958:SF11">
    <property type="entry name" value="RING-TYPE E3 UBIQUITIN TRANSFERASE"/>
    <property type="match status" value="1"/>
</dbReference>
<dbReference type="Proteomes" id="UP000032304">
    <property type="component" value="Chromosome 5"/>
</dbReference>
<dbReference type="OrthoDB" id="26899at2759"/>
<dbReference type="EMBL" id="CM001744">
    <property type="protein sequence ID" value="KJB31615.1"/>
    <property type="molecule type" value="Genomic_DNA"/>
</dbReference>
<dbReference type="InterPro" id="IPR000225">
    <property type="entry name" value="Armadillo"/>
</dbReference>
<dbReference type="Gene3D" id="3.30.40.10">
    <property type="entry name" value="Zinc/RING finger domain, C3HC4 (zinc finger)"/>
    <property type="match status" value="1"/>
</dbReference>
<keyword evidence="7" id="KW-0863">Zinc-finger</keyword>
<comment type="catalytic activity">
    <reaction evidence="1">
        <text>S-ubiquitinyl-[E2 ubiquitin-conjugating enzyme]-L-cysteine + [acceptor protein]-L-lysine = [E2 ubiquitin-conjugating enzyme]-L-cysteine + N(6)-ubiquitinyl-[acceptor protein]-L-lysine.</text>
        <dbReference type="EC" id="2.3.2.27"/>
    </reaction>
</comment>
<feature type="domain" description="RING-type" evidence="10">
    <location>
        <begin position="266"/>
        <end position="305"/>
    </location>
</feature>
<dbReference type="PROSITE" id="PS50176">
    <property type="entry name" value="ARM_REPEAT"/>
    <property type="match status" value="1"/>
</dbReference>
<dbReference type="SMART" id="SM00504">
    <property type="entry name" value="Ubox"/>
    <property type="match status" value="1"/>
</dbReference>
<dbReference type="GO" id="GO:0007166">
    <property type="term" value="P:cell surface receptor signaling pathway"/>
    <property type="evidence" value="ECO:0007669"/>
    <property type="project" value="InterPro"/>
</dbReference>
<dbReference type="GO" id="GO:0016567">
    <property type="term" value="P:protein ubiquitination"/>
    <property type="evidence" value="ECO:0007669"/>
    <property type="project" value="UniProtKB-UniPathway"/>
</dbReference>
<keyword evidence="5" id="KW-0677">Repeat</keyword>
<keyword evidence="6" id="KW-0833">Ubl conjugation pathway</keyword>
<evidence type="ECO:0000313" key="13">
    <source>
        <dbReference type="EMBL" id="MBA0586378.1"/>
    </source>
</evidence>
<evidence type="ECO:0000256" key="3">
    <source>
        <dbReference type="ARBA" id="ARBA00012483"/>
    </source>
</evidence>
<dbReference type="SMART" id="SM00185">
    <property type="entry name" value="ARM"/>
    <property type="match status" value="3"/>
</dbReference>
<evidence type="ECO:0000256" key="9">
    <source>
        <dbReference type="SAM" id="Coils"/>
    </source>
</evidence>
<dbReference type="PROSITE" id="PS50089">
    <property type="entry name" value="ZF_RING_2"/>
    <property type="match status" value="1"/>
</dbReference>
<dbReference type="EMBL" id="JABEZZ010000005">
    <property type="protein sequence ID" value="MBA0586378.1"/>
    <property type="molecule type" value="Genomic_DNA"/>
</dbReference>
<dbReference type="KEGG" id="gra:105794831"/>
<evidence type="ECO:0000256" key="8">
    <source>
        <dbReference type="PROSITE-ProRule" id="PRU00259"/>
    </source>
</evidence>
<proteinExistence type="predicted"/>
<dbReference type="Gene3D" id="1.25.10.10">
    <property type="entry name" value="Leucine-rich Repeat Variant"/>
    <property type="match status" value="3"/>
</dbReference>
<dbReference type="InterPro" id="IPR016024">
    <property type="entry name" value="ARM-type_fold"/>
</dbReference>
<dbReference type="GO" id="GO:0061630">
    <property type="term" value="F:ubiquitin protein ligase activity"/>
    <property type="evidence" value="ECO:0007669"/>
    <property type="project" value="UniProtKB-EC"/>
</dbReference>
<dbReference type="Gene3D" id="1.20.930.20">
    <property type="entry name" value="Adaptor protein Cbl, N-terminal domain"/>
    <property type="match status" value="1"/>
</dbReference>
<evidence type="ECO:0000256" key="6">
    <source>
        <dbReference type="ARBA" id="ARBA00022786"/>
    </source>
</evidence>
<gene>
    <name evidence="12" type="ORF">B456_005G197900</name>
    <name evidence="13" type="ORF">Gorai_017121</name>
</gene>
<feature type="domain" description="U-box" evidence="11">
    <location>
        <begin position="259"/>
        <end position="333"/>
    </location>
</feature>
<evidence type="ECO:0000256" key="4">
    <source>
        <dbReference type="ARBA" id="ARBA00022679"/>
    </source>
</evidence>
<comment type="pathway">
    <text evidence="2">Protein modification; protein ubiquitination.</text>
</comment>
<dbReference type="InterPro" id="IPR052608">
    <property type="entry name" value="U-box_domain_protein"/>
</dbReference>
<dbReference type="InterPro" id="IPR003613">
    <property type="entry name" value="Ubox_domain"/>
</dbReference>
<dbReference type="Gramene" id="KJB31615">
    <property type="protein sequence ID" value="KJB31615"/>
    <property type="gene ID" value="B456_005G197900"/>
</dbReference>
<keyword evidence="7" id="KW-0862">Zinc</keyword>
<organism evidence="12 14">
    <name type="scientific">Gossypium raimondii</name>
    <name type="common">Peruvian cotton</name>
    <name type="synonym">Gossypium klotzschianum subsp. raimondii</name>
    <dbReference type="NCBI Taxonomy" id="29730"/>
    <lineage>
        <taxon>Eukaryota</taxon>
        <taxon>Viridiplantae</taxon>
        <taxon>Streptophyta</taxon>
        <taxon>Embryophyta</taxon>
        <taxon>Tracheophyta</taxon>
        <taxon>Spermatophyta</taxon>
        <taxon>Magnoliopsida</taxon>
        <taxon>eudicotyledons</taxon>
        <taxon>Gunneridae</taxon>
        <taxon>Pentapetalae</taxon>
        <taxon>rosids</taxon>
        <taxon>malvids</taxon>
        <taxon>Malvales</taxon>
        <taxon>Malvaceae</taxon>
        <taxon>Malvoideae</taxon>
        <taxon>Gossypium</taxon>
    </lineage>
</organism>
<sequence>MSWMDFRIGIEDVGGAVLQELWNRVGLQIVDLAKETRDVVLEKDNFREFSTSISELDTLLQALNVNQIETSMGSEFTKAALEKLNSQLRKAHKMIKDYKSGSHLRFILHSHSVLSQMQYLAKDIAAIVSSFELISLDMAVNLKSMNTRIIEHLSSMEFRVSASTQTIASEIKNSISRSSRNRKSAVQLLEKIAEAVGANADASLVKNELALLKQEKHEMEVQKKLAEALELSQLINLLYSTEMVSRPLNEDISTYHNQYPIGSFICPLCDEMMVDPVAIICGHSFERKAIQEYFKRGNYDCPTCRQDLQSQELTPNVNLRSSIQEWKKRDMDWKFQAAVAGINSDDPFRENKAFDDMQDLVEISEYAVKAAEEGLIPKFVESLKDTRLNSVAAEKCLYCLAKYCEDHKLQIVDAGAVRRIVKRMYNGETEANSLSILLELSKTETLIERIGNTKDCIPVLVSLLSNPNPDTSSKAKAVLQNLSSNTHFAVKMAEAGYFQSFVARFNQAAGQQETQALMAEALEKMQLKENSINDLKDKQFVHNLVHLLSSNSPAWKSACIKCVKKLVPYPKMVKRFLSDPETIPLLLNLISFRSDPLLKQEAAEILALLIEACQPPQFQMYQGLQELQSQHNVGLLLQFVAKFDCQFKVKFLHLLLELGNKSKTAQNLIRSNTDAVDNLFSCLGSDHPSVRKWAMKLIHCVSEDHPDGVPVPPSPGKETAINTLASILACSPNFEERSLAAGIISQLPKDDIAIDEVLRKSETLKAIHEVICNSEEEFGVIGASTNQDKSLLENALAALLRFTEPTKPQLWRQVGQLELFPSLIRLLSTGSSLAKQRTAIALAHLSRSTSLSFAETSIRLKQENSMPLLSMKKLFPNMSWCCSGSADNEILCPLHGVACSQRLTFCLVKADAVKPLLRTLSDTNSGVAEAALMALETLLEDHSTLSHSNASAAIVESEGVVAILQVLEKGSLSAKTKALDLLQKILNHSQISDALFQRCEGILIQLLHEDALRKKVALVLKNMNVLPEQSSYF</sequence>
<reference evidence="13" key="3">
    <citation type="submission" date="2020-04" db="EMBL/GenBank/DDBJ databases">
        <authorList>
            <person name="Grover C.E."/>
            <person name="Arick M.A. II"/>
            <person name="Thrash A."/>
            <person name="Conover J.L."/>
            <person name="Sanders W.S."/>
            <person name="Peterson D.G."/>
            <person name="Scheffler J.A."/>
            <person name="Scheffler B.E."/>
            <person name="Wendel J.F."/>
        </authorList>
    </citation>
    <scope>NUCLEOTIDE SEQUENCE</scope>
    <source>
        <strain evidence="13">8</strain>
        <tissue evidence="13">Leaf</tissue>
    </source>
</reference>
<dbReference type="InterPro" id="IPR013083">
    <property type="entry name" value="Znf_RING/FYVE/PHD"/>
</dbReference>
<dbReference type="EC" id="2.3.2.27" evidence="3"/>
<dbReference type="OMA" id="YCISEGH"/>
<dbReference type="InterPro" id="IPR011989">
    <property type="entry name" value="ARM-like"/>
</dbReference>
<keyword evidence="7" id="KW-0479">Metal-binding</keyword>
<dbReference type="UniPathway" id="UPA00143"/>
<evidence type="ECO:0000256" key="2">
    <source>
        <dbReference type="ARBA" id="ARBA00004906"/>
    </source>
</evidence>
<keyword evidence="14" id="KW-1185">Reference proteome</keyword>
<dbReference type="eggNOG" id="KOG0167">
    <property type="taxonomic scope" value="Eukaryota"/>
</dbReference>
<evidence type="ECO:0000259" key="10">
    <source>
        <dbReference type="PROSITE" id="PS50089"/>
    </source>
</evidence>
<feature type="coiled-coil region" evidence="9">
    <location>
        <begin position="202"/>
        <end position="232"/>
    </location>
</feature>
<dbReference type="Proteomes" id="UP000593578">
    <property type="component" value="Unassembled WGS sequence"/>
</dbReference>
<feature type="repeat" description="ARM" evidence="8">
    <location>
        <begin position="455"/>
        <end position="485"/>
    </location>
</feature>
<keyword evidence="9" id="KW-0175">Coiled coil</keyword>
<dbReference type="GO" id="GO:0008270">
    <property type="term" value="F:zinc ion binding"/>
    <property type="evidence" value="ECO:0007669"/>
    <property type="project" value="UniProtKB-KW"/>
</dbReference>
<keyword evidence="4" id="KW-0808">Transferase</keyword>
<evidence type="ECO:0000313" key="14">
    <source>
        <dbReference type="Proteomes" id="UP000032304"/>
    </source>
</evidence>
<evidence type="ECO:0000256" key="5">
    <source>
        <dbReference type="ARBA" id="ARBA00022737"/>
    </source>
</evidence>
<dbReference type="SUPFAM" id="SSF57850">
    <property type="entry name" value="RING/U-box"/>
    <property type="match status" value="1"/>
</dbReference>
<evidence type="ECO:0000256" key="1">
    <source>
        <dbReference type="ARBA" id="ARBA00000900"/>
    </source>
</evidence>
<evidence type="ECO:0000256" key="7">
    <source>
        <dbReference type="PROSITE-ProRule" id="PRU00175"/>
    </source>
</evidence>
<evidence type="ECO:0000313" key="15">
    <source>
        <dbReference type="Proteomes" id="UP000593578"/>
    </source>
</evidence>
<dbReference type="SUPFAM" id="SSF48371">
    <property type="entry name" value="ARM repeat"/>
    <property type="match status" value="2"/>
</dbReference>
<dbReference type="InterPro" id="IPR036537">
    <property type="entry name" value="Adaptor_Cbl_N_dom_sf"/>
</dbReference>
<protein>
    <recommendedName>
        <fullName evidence="3">RING-type E3 ubiquitin transferase</fullName>
        <ecNumber evidence="3">2.3.2.27</ecNumber>
    </recommendedName>
</protein>
<dbReference type="AlphaFoldDB" id="A0A0D2SKE6"/>
<reference evidence="12 14" key="1">
    <citation type="journal article" date="2012" name="Nature">
        <title>Repeated polyploidization of Gossypium genomes and the evolution of spinnable cotton fibres.</title>
        <authorList>
            <person name="Paterson A.H."/>
            <person name="Wendel J.F."/>
            <person name="Gundlach H."/>
            <person name="Guo H."/>
            <person name="Jenkins J."/>
            <person name="Jin D."/>
            <person name="Llewellyn D."/>
            <person name="Showmaker K.C."/>
            <person name="Shu S."/>
            <person name="Udall J."/>
            <person name="Yoo M.J."/>
            <person name="Byers R."/>
            <person name="Chen W."/>
            <person name="Doron-Faigenboim A."/>
            <person name="Duke M.V."/>
            <person name="Gong L."/>
            <person name="Grimwood J."/>
            <person name="Grover C."/>
            <person name="Grupp K."/>
            <person name="Hu G."/>
            <person name="Lee T.H."/>
            <person name="Li J."/>
            <person name="Lin L."/>
            <person name="Liu T."/>
            <person name="Marler B.S."/>
            <person name="Page J.T."/>
            <person name="Roberts A.W."/>
            <person name="Romanel E."/>
            <person name="Sanders W.S."/>
            <person name="Szadkowski E."/>
            <person name="Tan X."/>
            <person name="Tang H."/>
            <person name="Xu C."/>
            <person name="Wang J."/>
            <person name="Wang Z."/>
            <person name="Zhang D."/>
            <person name="Zhang L."/>
            <person name="Ashrafi H."/>
            <person name="Bedon F."/>
            <person name="Bowers J.E."/>
            <person name="Brubaker C.L."/>
            <person name="Chee P.W."/>
            <person name="Das S."/>
            <person name="Gingle A.R."/>
            <person name="Haigler C.H."/>
            <person name="Harker D."/>
            <person name="Hoffmann L.V."/>
            <person name="Hovav R."/>
            <person name="Jones D.C."/>
            <person name="Lemke C."/>
            <person name="Mansoor S."/>
            <person name="ur Rahman M."/>
            <person name="Rainville L.N."/>
            <person name="Rambani A."/>
            <person name="Reddy U.K."/>
            <person name="Rong J.K."/>
            <person name="Saranga Y."/>
            <person name="Scheffler B.E."/>
            <person name="Scheffler J.A."/>
            <person name="Stelly D.M."/>
            <person name="Triplett B.A."/>
            <person name="Van Deynze A."/>
            <person name="Vaslin M.F."/>
            <person name="Waghmare V.N."/>
            <person name="Walford S.A."/>
            <person name="Wright R.J."/>
            <person name="Zaki E.A."/>
            <person name="Zhang T."/>
            <person name="Dennis E.S."/>
            <person name="Mayer K.F."/>
            <person name="Peterson D.G."/>
            <person name="Rokhsar D.S."/>
            <person name="Wang X."/>
            <person name="Schmutz J."/>
        </authorList>
    </citation>
    <scope>NUCLEOTIDE SEQUENCE [LARGE SCALE GENOMIC DNA]</scope>
</reference>
<dbReference type="PANTHER" id="PTHR45958">
    <property type="entry name" value="RING-TYPE E3 UBIQUITIN TRANSFERASE"/>
    <property type="match status" value="1"/>
</dbReference>
<dbReference type="PROSITE" id="PS51698">
    <property type="entry name" value="U_BOX"/>
    <property type="match status" value="1"/>
</dbReference>
<evidence type="ECO:0000313" key="12">
    <source>
        <dbReference type="EMBL" id="KJB31615.1"/>
    </source>
</evidence>
<evidence type="ECO:0000259" key="11">
    <source>
        <dbReference type="PROSITE" id="PS51698"/>
    </source>
</evidence>
<reference evidence="13 15" key="2">
    <citation type="journal article" date="2019" name="Genome Biol. Evol.">
        <title>Insights into the evolution of the New World diploid cottons (Gossypium, subgenus Houzingenia) based on genome sequencing.</title>
        <authorList>
            <person name="Grover C.E."/>
            <person name="Arick M.A. 2nd"/>
            <person name="Thrash A."/>
            <person name="Conover J.L."/>
            <person name="Sanders W.S."/>
            <person name="Peterson D.G."/>
            <person name="Frelichowski J.E."/>
            <person name="Scheffler J.A."/>
            <person name="Scheffler B.E."/>
            <person name="Wendel J.F."/>
        </authorList>
    </citation>
    <scope>NUCLEOTIDE SEQUENCE [LARGE SCALE GENOMIC DNA]</scope>
    <source>
        <strain evidence="13">8</strain>
        <tissue evidence="13">Leaf</tissue>
    </source>
</reference>